<evidence type="ECO:0000256" key="1">
    <source>
        <dbReference type="SAM" id="MobiDB-lite"/>
    </source>
</evidence>
<evidence type="ECO:0000313" key="4">
    <source>
        <dbReference type="Proteomes" id="UP000198906"/>
    </source>
</evidence>
<evidence type="ECO:0000313" key="3">
    <source>
        <dbReference type="EMBL" id="SCL21671.1"/>
    </source>
</evidence>
<dbReference type="InterPro" id="IPR003615">
    <property type="entry name" value="HNH_nuc"/>
</dbReference>
<proteinExistence type="predicted"/>
<name>A0A1C6RXB6_9ACTN</name>
<protein>
    <submittedName>
        <fullName evidence="3">5-methylcytosine-specific restriction endonuclease McrA</fullName>
    </submittedName>
</protein>
<keyword evidence="3" id="KW-0255">Endonuclease</keyword>
<gene>
    <name evidence="3" type="ORF">GA0074694_3108</name>
</gene>
<feature type="compositionally biased region" description="Basic residues" evidence="1">
    <location>
        <begin position="24"/>
        <end position="36"/>
    </location>
</feature>
<feature type="region of interest" description="Disordered" evidence="1">
    <location>
        <begin position="1"/>
        <end position="36"/>
    </location>
</feature>
<dbReference type="GO" id="GO:0003676">
    <property type="term" value="F:nucleic acid binding"/>
    <property type="evidence" value="ECO:0007669"/>
    <property type="project" value="InterPro"/>
</dbReference>
<dbReference type="Pfam" id="PF01844">
    <property type="entry name" value="HNH"/>
    <property type="match status" value="1"/>
</dbReference>
<organism evidence="3 4">
    <name type="scientific">Micromonospora inyonensis</name>
    <dbReference type="NCBI Taxonomy" id="47866"/>
    <lineage>
        <taxon>Bacteria</taxon>
        <taxon>Bacillati</taxon>
        <taxon>Actinomycetota</taxon>
        <taxon>Actinomycetes</taxon>
        <taxon>Micromonosporales</taxon>
        <taxon>Micromonosporaceae</taxon>
        <taxon>Micromonospora</taxon>
    </lineage>
</organism>
<dbReference type="EMBL" id="FMHU01000002">
    <property type="protein sequence ID" value="SCL21671.1"/>
    <property type="molecule type" value="Genomic_DNA"/>
</dbReference>
<feature type="domain" description="HNH nuclease" evidence="2">
    <location>
        <begin position="47"/>
        <end position="102"/>
    </location>
</feature>
<dbReference type="AlphaFoldDB" id="A0A1C6RXB6"/>
<dbReference type="GO" id="GO:0004519">
    <property type="term" value="F:endonuclease activity"/>
    <property type="evidence" value="ECO:0007669"/>
    <property type="project" value="UniProtKB-KW"/>
</dbReference>
<dbReference type="Gene3D" id="1.10.30.50">
    <property type="match status" value="1"/>
</dbReference>
<dbReference type="GO" id="GO:0008270">
    <property type="term" value="F:zinc ion binding"/>
    <property type="evidence" value="ECO:0007669"/>
    <property type="project" value="InterPro"/>
</dbReference>
<sequence>MCRRHYRQKNRSKWSDGNPETRRARERAKTHRRRAVGRYGDVTPAIERELRVKARRCPLCAVRMTDQPYLPASKELDHIVPLGVGGTHTIGNVRIICRACNLKRPKDGGDYAGPVTLFALEVA</sequence>
<reference evidence="4" key="1">
    <citation type="submission" date="2016-06" db="EMBL/GenBank/DDBJ databases">
        <authorList>
            <person name="Varghese N."/>
        </authorList>
    </citation>
    <scope>NUCLEOTIDE SEQUENCE [LARGE SCALE GENOMIC DNA]</scope>
    <source>
        <strain evidence="4">DSM 46123</strain>
    </source>
</reference>
<keyword evidence="4" id="KW-1185">Reference proteome</keyword>
<keyword evidence="3" id="KW-0540">Nuclease</keyword>
<dbReference type="InterPro" id="IPR002711">
    <property type="entry name" value="HNH"/>
</dbReference>
<feature type="compositionally biased region" description="Basic residues" evidence="1">
    <location>
        <begin position="1"/>
        <end position="12"/>
    </location>
</feature>
<dbReference type="SMART" id="SM00507">
    <property type="entry name" value="HNHc"/>
    <property type="match status" value="1"/>
</dbReference>
<accession>A0A1C6RXB6</accession>
<dbReference type="Proteomes" id="UP000198906">
    <property type="component" value="Unassembled WGS sequence"/>
</dbReference>
<dbReference type="CDD" id="cd00085">
    <property type="entry name" value="HNHc"/>
    <property type="match status" value="1"/>
</dbReference>
<keyword evidence="3" id="KW-0378">Hydrolase</keyword>
<dbReference type="STRING" id="47866.GA0074694_3108"/>
<evidence type="ECO:0000259" key="2">
    <source>
        <dbReference type="SMART" id="SM00507"/>
    </source>
</evidence>